<evidence type="ECO:0000313" key="3">
    <source>
        <dbReference type="Proteomes" id="UP000827092"/>
    </source>
</evidence>
<organism evidence="2 3">
    <name type="scientific">Oedothorax gibbosus</name>
    <dbReference type="NCBI Taxonomy" id="931172"/>
    <lineage>
        <taxon>Eukaryota</taxon>
        <taxon>Metazoa</taxon>
        <taxon>Ecdysozoa</taxon>
        <taxon>Arthropoda</taxon>
        <taxon>Chelicerata</taxon>
        <taxon>Arachnida</taxon>
        <taxon>Araneae</taxon>
        <taxon>Araneomorphae</taxon>
        <taxon>Entelegynae</taxon>
        <taxon>Araneoidea</taxon>
        <taxon>Linyphiidae</taxon>
        <taxon>Erigoninae</taxon>
        <taxon>Oedothorax</taxon>
    </lineage>
</organism>
<reference evidence="2 3" key="1">
    <citation type="journal article" date="2022" name="Nat. Ecol. Evol.">
        <title>A masculinizing supergene underlies an exaggerated male reproductive morph in a spider.</title>
        <authorList>
            <person name="Hendrickx F."/>
            <person name="De Corte Z."/>
            <person name="Sonet G."/>
            <person name="Van Belleghem S.M."/>
            <person name="Kostlbacher S."/>
            <person name="Vangestel C."/>
        </authorList>
    </citation>
    <scope>NUCLEOTIDE SEQUENCE [LARGE SCALE GENOMIC DNA]</scope>
    <source>
        <strain evidence="2">W744_W776</strain>
    </source>
</reference>
<proteinExistence type="predicted"/>
<accession>A0AAV6VI03</accession>
<keyword evidence="1" id="KW-1133">Transmembrane helix</keyword>
<evidence type="ECO:0000256" key="1">
    <source>
        <dbReference type="SAM" id="Phobius"/>
    </source>
</evidence>
<dbReference type="Proteomes" id="UP000827092">
    <property type="component" value="Unassembled WGS sequence"/>
</dbReference>
<protein>
    <submittedName>
        <fullName evidence="2">Uncharacterized protein</fullName>
    </submittedName>
</protein>
<keyword evidence="1" id="KW-0812">Transmembrane</keyword>
<keyword evidence="3" id="KW-1185">Reference proteome</keyword>
<sequence>MLLLRYQQKRSADAEEGGCGVSRHSSAAGEIRRKMAGGELHSEGRRAATRSTLVCIFVCGTALLSLGIGVLCTGLYLPVHDPAPWLVAGPTCIVLGVLVLLLSVEIILKLRKISAAAEPQQSPPPPKKGVAMAPPPPVVVHPATPQILDPAALEVVQHR</sequence>
<dbReference type="AlphaFoldDB" id="A0AAV6VI03"/>
<gene>
    <name evidence="2" type="ORF">JTE90_007906</name>
</gene>
<feature type="transmembrane region" description="Helical" evidence="1">
    <location>
        <begin position="53"/>
        <end position="77"/>
    </location>
</feature>
<name>A0AAV6VI03_9ARAC</name>
<comment type="caution">
    <text evidence="2">The sequence shown here is derived from an EMBL/GenBank/DDBJ whole genome shotgun (WGS) entry which is preliminary data.</text>
</comment>
<feature type="transmembrane region" description="Helical" evidence="1">
    <location>
        <begin position="83"/>
        <end position="104"/>
    </location>
</feature>
<evidence type="ECO:0000313" key="2">
    <source>
        <dbReference type="EMBL" id="KAG8196177.1"/>
    </source>
</evidence>
<keyword evidence="1" id="KW-0472">Membrane</keyword>
<dbReference type="EMBL" id="JAFNEN010000074">
    <property type="protein sequence ID" value="KAG8196177.1"/>
    <property type="molecule type" value="Genomic_DNA"/>
</dbReference>